<comment type="similarity">
    <text evidence="2">Belongs to the EamA transporter family.</text>
</comment>
<feature type="transmembrane region" description="Helical" evidence="6">
    <location>
        <begin position="202"/>
        <end position="222"/>
    </location>
</feature>
<name>A0A7X3S8X5_9HYPH</name>
<evidence type="ECO:0000256" key="5">
    <source>
        <dbReference type="ARBA" id="ARBA00023136"/>
    </source>
</evidence>
<feature type="transmembrane region" description="Helical" evidence="6">
    <location>
        <begin position="170"/>
        <end position="190"/>
    </location>
</feature>
<evidence type="ECO:0000256" key="6">
    <source>
        <dbReference type="SAM" id="Phobius"/>
    </source>
</evidence>
<evidence type="ECO:0000256" key="4">
    <source>
        <dbReference type="ARBA" id="ARBA00022989"/>
    </source>
</evidence>
<dbReference type="PANTHER" id="PTHR32322:SF2">
    <property type="entry name" value="EAMA DOMAIN-CONTAINING PROTEIN"/>
    <property type="match status" value="1"/>
</dbReference>
<feature type="transmembrane region" description="Helical" evidence="6">
    <location>
        <begin position="266"/>
        <end position="283"/>
    </location>
</feature>
<keyword evidence="5 6" id="KW-0472">Membrane</keyword>
<keyword evidence="3 6" id="KW-0812">Transmembrane</keyword>
<dbReference type="Pfam" id="PF00892">
    <property type="entry name" value="EamA"/>
    <property type="match status" value="2"/>
</dbReference>
<dbReference type="GO" id="GO:0016020">
    <property type="term" value="C:membrane"/>
    <property type="evidence" value="ECO:0007669"/>
    <property type="project" value="UniProtKB-SubCell"/>
</dbReference>
<evidence type="ECO:0000313" key="9">
    <source>
        <dbReference type="Proteomes" id="UP000433101"/>
    </source>
</evidence>
<feature type="transmembrane region" description="Helical" evidence="6">
    <location>
        <begin position="139"/>
        <end position="158"/>
    </location>
</feature>
<dbReference type="InterPro" id="IPR037185">
    <property type="entry name" value="EmrE-like"/>
</dbReference>
<keyword evidence="4 6" id="KW-1133">Transmembrane helix</keyword>
<comment type="subcellular location">
    <subcellularLocation>
        <location evidence="1">Membrane</location>
        <topology evidence="1">Multi-pass membrane protein</topology>
    </subcellularLocation>
</comment>
<evidence type="ECO:0000313" key="8">
    <source>
        <dbReference type="EMBL" id="MXN66210.1"/>
    </source>
</evidence>
<feature type="transmembrane region" description="Helical" evidence="6">
    <location>
        <begin position="289"/>
        <end position="308"/>
    </location>
</feature>
<evidence type="ECO:0000256" key="1">
    <source>
        <dbReference type="ARBA" id="ARBA00004141"/>
    </source>
</evidence>
<dbReference type="PANTHER" id="PTHR32322">
    <property type="entry name" value="INNER MEMBRANE TRANSPORTER"/>
    <property type="match status" value="1"/>
</dbReference>
<comment type="caution">
    <text evidence="8">The sequence shown here is derived from an EMBL/GenBank/DDBJ whole genome shotgun (WGS) entry which is preliminary data.</text>
</comment>
<feature type="transmembrane region" description="Helical" evidence="6">
    <location>
        <begin position="110"/>
        <end position="132"/>
    </location>
</feature>
<dbReference type="AlphaFoldDB" id="A0A7X3S8X5"/>
<gene>
    <name evidence="8" type="ORF">GR183_14945</name>
</gene>
<feature type="domain" description="EamA" evidence="7">
    <location>
        <begin position="29"/>
        <end position="154"/>
    </location>
</feature>
<evidence type="ECO:0000256" key="3">
    <source>
        <dbReference type="ARBA" id="ARBA00022692"/>
    </source>
</evidence>
<dbReference type="EMBL" id="WUMV01000007">
    <property type="protein sequence ID" value="MXN66210.1"/>
    <property type="molecule type" value="Genomic_DNA"/>
</dbReference>
<organism evidence="8 9">
    <name type="scientific">Stappia sediminis</name>
    <dbReference type="NCBI Taxonomy" id="2692190"/>
    <lineage>
        <taxon>Bacteria</taxon>
        <taxon>Pseudomonadati</taxon>
        <taxon>Pseudomonadota</taxon>
        <taxon>Alphaproteobacteria</taxon>
        <taxon>Hyphomicrobiales</taxon>
        <taxon>Stappiaceae</taxon>
        <taxon>Stappia</taxon>
    </lineage>
</organism>
<proteinExistence type="inferred from homology"/>
<feature type="transmembrane region" description="Helical" evidence="6">
    <location>
        <begin position="52"/>
        <end position="70"/>
    </location>
</feature>
<accession>A0A7X3S8X5</accession>
<dbReference type="SUPFAM" id="SSF103481">
    <property type="entry name" value="Multidrug resistance efflux transporter EmrE"/>
    <property type="match status" value="2"/>
</dbReference>
<keyword evidence="9" id="KW-1185">Reference proteome</keyword>
<sequence>MTISRSTAGSISSDDFSMSPADFGLYGATVLVWGVSWYAVKLQAGPVSPEVSVFWRFVLAACIMMGWAWAKGARLAFPLSDHLRFAALGGFIFSTNFVLFYYGSHYVPSGLLSVVFSLASIFNMLLGFMIFGQKISRRVLIGGLLGFAGIALMFRPQIFAGGPAGFDSGALTGLAFCVGGTLSFCLGNMVSAANQRKGISVLSANAWGMVYGAALLGTFAYLKGESFAIEWTPTYIGALVYLAIFATIVAFACYLTLLGRIGSARAGYATVMFPVVALLVSTALEDFHWSPDVLAGLAAVLIGNIFVLRAGRR</sequence>
<dbReference type="InterPro" id="IPR000620">
    <property type="entry name" value="EamA_dom"/>
</dbReference>
<dbReference type="Proteomes" id="UP000433101">
    <property type="component" value="Unassembled WGS sequence"/>
</dbReference>
<feature type="transmembrane region" description="Helical" evidence="6">
    <location>
        <begin position="234"/>
        <end position="259"/>
    </location>
</feature>
<feature type="transmembrane region" description="Helical" evidence="6">
    <location>
        <begin position="21"/>
        <end position="40"/>
    </location>
</feature>
<evidence type="ECO:0000259" key="7">
    <source>
        <dbReference type="Pfam" id="PF00892"/>
    </source>
</evidence>
<dbReference type="InterPro" id="IPR050638">
    <property type="entry name" value="AA-Vitamin_Transporters"/>
</dbReference>
<reference evidence="8 9" key="1">
    <citation type="submission" date="2019-12" db="EMBL/GenBank/DDBJ databases">
        <authorList>
            <person name="Li M."/>
        </authorList>
    </citation>
    <scope>NUCLEOTIDE SEQUENCE [LARGE SCALE GENOMIC DNA]</scope>
    <source>
        <strain evidence="8 9">GBMRC 2046</strain>
    </source>
</reference>
<protein>
    <submittedName>
        <fullName evidence="8">EamA family transporter</fullName>
    </submittedName>
</protein>
<evidence type="ECO:0000256" key="2">
    <source>
        <dbReference type="ARBA" id="ARBA00007362"/>
    </source>
</evidence>
<feature type="transmembrane region" description="Helical" evidence="6">
    <location>
        <begin position="82"/>
        <end position="104"/>
    </location>
</feature>
<dbReference type="RefSeq" id="WP_160776457.1">
    <property type="nucleotide sequence ID" value="NZ_WUMV01000007.1"/>
</dbReference>
<feature type="domain" description="EamA" evidence="7">
    <location>
        <begin position="173"/>
        <end position="308"/>
    </location>
</feature>